<dbReference type="PRINTS" id="PR00174">
    <property type="entry name" value="LACYSMPORT"/>
</dbReference>
<reference evidence="10" key="1">
    <citation type="journal article" date="2019" name="Int. J. Syst. Evol. Microbiol.">
        <title>The Global Catalogue of Microorganisms (GCM) 10K type strain sequencing project: providing services to taxonomists for standard genome sequencing and annotation.</title>
        <authorList>
            <consortium name="The Broad Institute Genomics Platform"/>
            <consortium name="The Broad Institute Genome Sequencing Center for Infectious Disease"/>
            <person name="Wu L."/>
            <person name="Ma J."/>
        </authorList>
    </citation>
    <scope>NUCLEOTIDE SEQUENCE [LARGE SCALE GENOMIC DNA]</scope>
    <source>
        <strain evidence="10">CCM 8933</strain>
    </source>
</reference>
<evidence type="ECO:0000256" key="6">
    <source>
        <dbReference type="ARBA" id="ARBA00022989"/>
    </source>
</evidence>
<dbReference type="InterPro" id="IPR036259">
    <property type="entry name" value="MFS_trans_sf"/>
</dbReference>
<feature type="transmembrane region" description="Helical" evidence="8">
    <location>
        <begin position="178"/>
        <end position="195"/>
    </location>
</feature>
<dbReference type="NCBIfam" id="TIGR00882">
    <property type="entry name" value="2A0105"/>
    <property type="match status" value="1"/>
</dbReference>
<sequence>MGKKINFKLLKNGSYVQSSVTLLLFFASWGVWWSFFQLWLTSKSGLGLTGSQVGTIYSANSAVTLVLMFVYGALQDKLVLKRTLLIACGVLATLVGPFFSWVYAPLLKHQFVIGIIVGAVVLSAGFLAASPVLEAFVEKMSRQFDFEYGQARAWGSFGYALVALLAGFLFVINPQLNFWFGSGFGLLLLLDLLFWHPAAERRVDLAQTATQAQKSPSLKEMFSVLKMRELWEIIIFIMFTWTFYTVFDQQMFPQFYTNLFATQALGQHMYGTLNSIQVFFEAIMMGIVPIIMRKIGVRNTLLLGMLVMCVRIGACGFANDPVTVSLIKMLHSLEVPLFCLPVFRYFTLHFDTKLSATLYMVGFQVAAQVGQVILSTPLGAFRDHFGYSITFRVISGIVLLAGIYAFFILKKDDQDVNGDPFVRSNATQSQLTEEQN</sequence>
<keyword evidence="7 8" id="KW-0472">Membrane</keyword>
<keyword evidence="10" id="KW-1185">Reference proteome</keyword>
<feature type="transmembrane region" description="Helical" evidence="8">
    <location>
        <begin position="153"/>
        <end position="172"/>
    </location>
</feature>
<dbReference type="InterPro" id="IPR000576">
    <property type="entry name" value="LacY/RafB_perm_fam"/>
</dbReference>
<accession>A0ABW1RYG2</accession>
<keyword evidence="5 8" id="KW-0812">Transmembrane</keyword>
<dbReference type="EMBL" id="JBHSSC010000008">
    <property type="protein sequence ID" value="MFC6180229.1"/>
    <property type="molecule type" value="Genomic_DNA"/>
</dbReference>
<evidence type="ECO:0000256" key="4">
    <source>
        <dbReference type="ARBA" id="ARBA00022519"/>
    </source>
</evidence>
<dbReference type="Gene3D" id="1.20.1250.20">
    <property type="entry name" value="MFS general substrate transporter like domains"/>
    <property type="match status" value="2"/>
</dbReference>
<evidence type="ECO:0000256" key="8">
    <source>
        <dbReference type="SAM" id="Phobius"/>
    </source>
</evidence>
<evidence type="ECO:0000256" key="1">
    <source>
        <dbReference type="ARBA" id="ARBA00004429"/>
    </source>
</evidence>
<feature type="transmembrane region" description="Helical" evidence="8">
    <location>
        <begin position="84"/>
        <end position="104"/>
    </location>
</feature>
<feature type="transmembrane region" description="Helical" evidence="8">
    <location>
        <begin position="358"/>
        <end position="379"/>
    </location>
</feature>
<keyword evidence="6 8" id="KW-1133">Transmembrane helix</keyword>
<protein>
    <submittedName>
        <fullName evidence="9">MFS transporter</fullName>
    </submittedName>
</protein>
<feature type="transmembrane region" description="Helical" evidence="8">
    <location>
        <begin position="267"/>
        <end position="288"/>
    </location>
</feature>
<comment type="subcellular location">
    <subcellularLocation>
        <location evidence="1">Cell inner membrane</location>
        <topology evidence="1">Multi-pass membrane protein</topology>
    </subcellularLocation>
</comment>
<evidence type="ECO:0000256" key="3">
    <source>
        <dbReference type="ARBA" id="ARBA00022475"/>
    </source>
</evidence>
<dbReference type="Pfam" id="PF01306">
    <property type="entry name" value="LacY_symp"/>
    <property type="match status" value="1"/>
</dbReference>
<keyword evidence="2" id="KW-0813">Transport</keyword>
<feature type="transmembrane region" description="Helical" evidence="8">
    <location>
        <begin position="385"/>
        <end position="409"/>
    </location>
</feature>
<dbReference type="RefSeq" id="WP_171001512.1">
    <property type="nucleotide sequence ID" value="NZ_BJDJ01000030.1"/>
</dbReference>
<name>A0ABW1RYG2_9LACO</name>
<dbReference type="NCBIfam" id="NF007077">
    <property type="entry name" value="PRK09528.1"/>
    <property type="match status" value="1"/>
</dbReference>
<dbReference type="PANTHER" id="PTHR23522:SF10">
    <property type="entry name" value="3-PHENYLPROPIONIC ACID TRANSPORTER-RELATED"/>
    <property type="match status" value="1"/>
</dbReference>
<keyword evidence="3" id="KW-1003">Cell membrane</keyword>
<feature type="transmembrane region" description="Helical" evidence="8">
    <location>
        <begin position="52"/>
        <end position="72"/>
    </location>
</feature>
<evidence type="ECO:0000313" key="10">
    <source>
        <dbReference type="Proteomes" id="UP001596282"/>
    </source>
</evidence>
<evidence type="ECO:0000256" key="5">
    <source>
        <dbReference type="ARBA" id="ARBA00022692"/>
    </source>
</evidence>
<organism evidence="9 10">
    <name type="scientific">Lactiplantibacillus daowaiensis</name>
    <dbReference type="NCBI Taxonomy" id="2559918"/>
    <lineage>
        <taxon>Bacteria</taxon>
        <taxon>Bacillati</taxon>
        <taxon>Bacillota</taxon>
        <taxon>Bacilli</taxon>
        <taxon>Lactobacillales</taxon>
        <taxon>Lactobacillaceae</taxon>
        <taxon>Lactiplantibacillus</taxon>
    </lineage>
</organism>
<comment type="caution">
    <text evidence="9">The sequence shown here is derived from an EMBL/GenBank/DDBJ whole genome shotgun (WGS) entry which is preliminary data.</text>
</comment>
<gene>
    <name evidence="9" type="ORF">ACFP5Y_03190</name>
</gene>
<feature type="transmembrane region" description="Helical" evidence="8">
    <location>
        <begin position="230"/>
        <end position="247"/>
    </location>
</feature>
<keyword evidence="4" id="KW-0997">Cell inner membrane</keyword>
<feature type="transmembrane region" description="Helical" evidence="8">
    <location>
        <begin position="110"/>
        <end position="133"/>
    </location>
</feature>
<evidence type="ECO:0000256" key="2">
    <source>
        <dbReference type="ARBA" id="ARBA00022448"/>
    </source>
</evidence>
<dbReference type="PANTHER" id="PTHR23522">
    <property type="entry name" value="BLL5896 PROTEIN"/>
    <property type="match status" value="1"/>
</dbReference>
<dbReference type="SUPFAM" id="SSF103473">
    <property type="entry name" value="MFS general substrate transporter"/>
    <property type="match status" value="1"/>
</dbReference>
<dbReference type="Proteomes" id="UP001596282">
    <property type="component" value="Unassembled WGS sequence"/>
</dbReference>
<evidence type="ECO:0000313" key="9">
    <source>
        <dbReference type="EMBL" id="MFC6180229.1"/>
    </source>
</evidence>
<evidence type="ECO:0000256" key="7">
    <source>
        <dbReference type="ARBA" id="ARBA00023136"/>
    </source>
</evidence>
<feature type="transmembrane region" description="Helical" evidence="8">
    <location>
        <begin position="20"/>
        <end position="40"/>
    </location>
</feature>
<proteinExistence type="predicted"/>